<accession>A0ABN8S9V8</accession>
<keyword evidence="2" id="KW-1185">Reference proteome</keyword>
<name>A0ABN8S9V8_9CNID</name>
<organism evidence="1 2">
    <name type="scientific">Porites lobata</name>
    <dbReference type="NCBI Taxonomy" id="104759"/>
    <lineage>
        <taxon>Eukaryota</taxon>
        <taxon>Metazoa</taxon>
        <taxon>Cnidaria</taxon>
        <taxon>Anthozoa</taxon>
        <taxon>Hexacorallia</taxon>
        <taxon>Scleractinia</taxon>
        <taxon>Fungiina</taxon>
        <taxon>Poritidae</taxon>
        <taxon>Porites</taxon>
    </lineage>
</organism>
<protein>
    <submittedName>
        <fullName evidence="1">Uncharacterized protein</fullName>
    </submittedName>
</protein>
<comment type="caution">
    <text evidence="1">The sequence shown here is derived from an EMBL/GenBank/DDBJ whole genome shotgun (WGS) entry which is preliminary data.</text>
</comment>
<dbReference type="Proteomes" id="UP001159405">
    <property type="component" value="Unassembled WGS sequence"/>
</dbReference>
<dbReference type="EMBL" id="CALNXK010000568">
    <property type="protein sequence ID" value="CAH3187780.1"/>
    <property type="molecule type" value="Genomic_DNA"/>
</dbReference>
<evidence type="ECO:0000313" key="1">
    <source>
        <dbReference type="EMBL" id="CAH3187780.1"/>
    </source>
</evidence>
<sequence length="269" mass="31249">MCDICSEFRLARRQKLIVRDRRMSLLEEERIERKQASSKVRLSFLSPESQKVRHENVQKEGKNFRRITERMISRTSVTVNQQQNSELVKLVQSTESCKEGQEGLAKVLEEADNHKRSTGVVIRKMWEMEKESFFKDQAKNETGSQSNKWSSAKIRVGAVKDWNSINGTVRGYAMSPEELPWLQDVYMSVGEDYDQQKTSYILQFLWRDLTSEFDVIGPYFTCANSWDHKLLLECVMRTIQAFTLYDFHVRVLACNRASSNLAVIKLLSG</sequence>
<gene>
    <name evidence="1" type="ORF">PLOB_00038222</name>
</gene>
<reference evidence="1 2" key="1">
    <citation type="submission" date="2022-05" db="EMBL/GenBank/DDBJ databases">
        <authorList>
            <consortium name="Genoscope - CEA"/>
            <person name="William W."/>
        </authorList>
    </citation>
    <scope>NUCLEOTIDE SEQUENCE [LARGE SCALE GENOMIC DNA]</scope>
</reference>
<evidence type="ECO:0000313" key="2">
    <source>
        <dbReference type="Proteomes" id="UP001159405"/>
    </source>
</evidence>
<proteinExistence type="predicted"/>